<accession>A0A285USU1</accession>
<dbReference type="OrthoDB" id="2390162at2"/>
<dbReference type="AlphaFoldDB" id="A0A285USU1"/>
<proteinExistence type="predicted"/>
<protein>
    <submittedName>
        <fullName evidence="1">Uncharacterized protein</fullName>
    </submittedName>
</protein>
<name>A0A285USU1_9STAP</name>
<sequence length="71" mass="7694">MTQKMVTLHMVGGESTEIAHPEAVEGLIGVFSRSIDNSQFINVDLGGGQRLLVNPNLVTSVSIQEIENRQS</sequence>
<dbReference type="EMBL" id="OBQF01000007">
    <property type="protein sequence ID" value="SOC44747.1"/>
    <property type="molecule type" value="Genomic_DNA"/>
</dbReference>
<reference evidence="2" key="1">
    <citation type="submission" date="2017-08" db="EMBL/GenBank/DDBJ databases">
        <authorList>
            <person name="Varghese N."/>
            <person name="Submissions S."/>
        </authorList>
    </citation>
    <scope>NUCLEOTIDE SEQUENCE [LARGE SCALE GENOMIC DNA]</scope>
    <source>
        <strain evidence="2">DSM 23173</strain>
    </source>
</reference>
<evidence type="ECO:0000313" key="1">
    <source>
        <dbReference type="EMBL" id="SOC44747.1"/>
    </source>
</evidence>
<dbReference type="Proteomes" id="UP000219412">
    <property type="component" value="Unassembled WGS sequence"/>
</dbReference>
<dbReference type="RefSeq" id="WP_097042555.1">
    <property type="nucleotide sequence ID" value="NZ_OBQF01000007.1"/>
</dbReference>
<organism evidence="1 2">
    <name type="scientific">Salinicoccus kekensis</name>
    <dbReference type="NCBI Taxonomy" id="714307"/>
    <lineage>
        <taxon>Bacteria</taxon>
        <taxon>Bacillati</taxon>
        <taxon>Bacillota</taxon>
        <taxon>Bacilli</taxon>
        <taxon>Bacillales</taxon>
        <taxon>Staphylococcaceae</taxon>
        <taxon>Salinicoccus</taxon>
    </lineage>
</organism>
<keyword evidence="2" id="KW-1185">Reference proteome</keyword>
<gene>
    <name evidence="1" type="ORF">SAMN05878391_2456</name>
</gene>
<evidence type="ECO:0000313" key="2">
    <source>
        <dbReference type="Proteomes" id="UP000219412"/>
    </source>
</evidence>